<dbReference type="PANTHER" id="PTHR47980">
    <property type="entry name" value="LD44762P"/>
    <property type="match status" value="1"/>
</dbReference>
<gene>
    <name evidence="11" type="ORF">PROFUN_03353</name>
</gene>
<dbReference type="SMART" id="SM00175">
    <property type="entry name" value="RAB"/>
    <property type="match status" value="1"/>
</dbReference>
<dbReference type="PROSITE" id="PS51419">
    <property type="entry name" value="RAB"/>
    <property type="match status" value="1"/>
</dbReference>
<evidence type="ECO:0000256" key="4">
    <source>
        <dbReference type="ARBA" id="ARBA00022475"/>
    </source>
</evidence>
<dbReference type="FunFam" id="3.40.50.300:FF:000363">
    <property type="entry name" value="Secretion related GTPase srgA"/>
    <property type="match status" value="1"/>
</dbReference>
<keyword evidence="9" id="KW-0449">Lipoprotein</keyword>
<keyword evidence="6" id="KW-0653">Protein transport</keyword>
<dbReference type="AlphaFoldDB" id="A0A2P6NWA2"/>
<keyword evidence="8" id="KW-0472">Membrane</keyword>
<dbReference type="InterPro" id="IPR005225">
    <property type="entry name" value="Small_GTP-bd"/>
</dbReference>
<keyword evidence="3" id="KW-0813">Transport</keyword>
<evidence type="ECO:0000313" key="12">
    <source>
        <dbReference type="Proteomes" id="UP000241769"/>
    </source>
</evidence>
<dbReference type="NCBIfam" id="TIGR00231">
    <property type="entry name" value="small_GTP"/>
    <property type="match status" value="1"/>
</dbReference>
<reference evidence="11 12" key="1">
    <citation type="journal article" date="2018" name="Genome Biol. Evol.">
        <title>Multiple Roots of Fruiting Body Formation in Amoebozoa.</title>
        <authorList>
            <person name="Hillmann F."/>
            <person name="Forbes G."/>
            <person name="Novohradska S."/>
            <person name="Ferling I."/>
            <person name="Riege K."/>
            <person name="Groth M."/>
            <person name="Westermann M."/>
            <person name="Marz M."/>
            <person name="Spaller T."/>
            <person name="Winckler T."/>
            <person name="Schaap P."/>
            <person name="Glockner G."/>
        </authorList>
    </citation>
    <scope>NUCLEOTIDE SEQUENCE [LARGE SCALE GENOMIC DNA]</scope>
    <source>
        <strain evidence="11 12">Jena</strain>
    </source>
</reference>
<keyword evidence="12" id="KW-1185">Reference proteome</keyword>
<dbReference type="Gene3D" id="3.40.50.300">
    <property type="entry name" value="P-loop containing nucleotide triphosphate hydrolases"/>
    <property type="match status" value="1"/>
</dbReference>
<dbReference type="GO" id="GO:0005525">
    <property type="term" value="F:GTP binding"/>
    <property type="evidence" value="ECO:0007669"/>
    <property type="project" value="UniProtKB-KW"/>
</dbReference>
<dbReference type="SMART" id="SM00174">
    <property type="entry name" value="RHO"/>
    <property type="match status" value="1"/>
</dbReference>
<dbReference type="GO" id="GO:0015031">
    <property type="term" value="P:protein transport"/>
    <property type="evidence" value="ECO:0007669"/>
    <property type="project" value="UniProtKB-KW"/>
</dbReference>
<dbReference type="GO" id="GO:0003924">
    <property type="term" value="F:GTPase activity"/>
    <property type="evidence" value="ECO:0007669"/>
    <property type="project" value="InterPro"/>
</dbReference>
<protein>
    <submittedName>
        <fullName evidence="11">Rab GTPase</fullName>
    </submittedName>
</protein>
<keyword evidence="5" id="KW-0547">Nucleotide-binding</keyword>
<accession>A0A2P6NWA2</accession>
<evidence type="ECO:0000256" key="7">
    <source>
        <dbReference type="ARBA" id="ARBA00023134"/>
    </source>
</evidence>
<proteinExistence type="inferred from homology"/>
<evidence type="ECO:0000256" key="1">
    <source>
        <dbReference type="ARBA" id="ARBA00004342"/>
    </source>
</evidence>
<dbReference type="SUPFAM" id="SSF52540">
    <property type="entry name" value="P-loop containing nucleoside triphosphate hydrolases"/>
    <property type="match status" value="1"/>
</dbReference>
<dbReference type="InterPro" id="IPR050305">
    <property type="entry name" value="Small_GTPase_Rab"/>
</dbReference>
<evidence type="ECO:0000256" key="6">
    <source>
        <dbReference type="ARBA" id="ARBA00022927"/>
    </source>
</evidence>
<dbReference type="GO" id="GO:0005886">
    <property type="term" value="C:plasma membrane"/>
    <property type="evidence" value="ECO:0007669"/>
    <property type="project" value="UniProtKB-SubCell"/>
</dbReference>
<dbReference type="FunCoup" id="A0A2P6NWA2">
    <property type="interactions" value="1"/>
</dbReference>
<evidence type="ECO:0000256" key="2">
    <source>
        <dbReference type="ARBA" id="ARBA00006270"/>
    </source>
</evidence>
<comment type="caution">
    <text evidence="11">The sequence shown here is derived from an EMBL/GenBank/DDBJ whole genome shotgun (WGS) entry which is preliminary data.</text>
</comment>
<name>A0A2P6NWA2_9EUKA</name>
<keyword evidence="10" id="KW-0636">Prenylation</keyword>
<keyword evidence="7" id="KW-0342">GTP-binding</keyword>
<organism evidence="11 12">
    <name type="scientific">Planoprotostelium fungivorum</name>
    <dbReference type="NCBI Taxonomy" id="1890364"/>
    <lineage>
        <taxon>Eukaryota</taxon>
        <taxon>Amoebozoa</taxon>
        <taxon>Evosea</taxon>
        <taxon>Variosea</taxon>
        <taxon>Cavosteliida</taxon>
        <taxon>Cavosteliaceae</taxon>
        <taxon>Planoprotostelium</taxon>
    </lineage>
</organism>
<comment type="similarity">
    <text evidence="2">Belongs to the small GTPase superfamily. Rab family.</text>
</comment>
<dbReference type="PRINTS" id="PR00449">
    <property type="entry name" value="RASTRNSFRMNG"/>
</dbReference>
<dbReference type="OrthoDB" id="9989112at2759"/>
<comment type="subcellular location">
    <subcellularLocation>
        <location evidence="1">Cell membrane</location>
        <topology evidence="1">Lipid-anchor</topology>
        <orientation evidence="1">Cytoplasmic side</orientation>
    </subcellularLocation>
</comment>
<keyword evidence="4" id="KW-1003">Cell membrane</keyword>
<evidence type="ECO:0000256" key="3">
    <source>
        <dbReference type="ARBA" id="ARBA00022448"/>
    </source>
</evidence>
<dbReference type="Pfam" id="PF00071">
    <property type="entry name" value="Ras"/>
    <property type="match status" value="1"/>
</dbReference>
<evidence type="ECO:0000256" key="9">
    <source>
        <dbReference type="ARBA" id="ARBA00023288"/>
    </source>
</evidence>
<dbReference type="STRING" id="1890364.A0A2P6NWA2"/>
<dbReference type="PROSITE" id="PS51421">
    <property type="entry name" value="RAS"/>
    <property type="match status" value="1"/>
</dbReference>
<evidence type="ECO:0000313" key="11">
    <source>
        <dbReference type="EMBL" id="PRP88244.1"/>
    </source>
</evidence>
<sequence>MGCGDSKEGQQGMVIPSNAPKPKDYDFLFKLLLIGDSGVGKSCILLRFADNAFTDNFISTIGVDFKIKTIEIDGKKVKMQIWDTAGQERFQTITTSYYRGAHGLIIVFDVTNKPSFDNIKKWLDDIERHAAPSIVKCLVGNKCDLESKRIIDTRTAKELADNLGISYLETSAKESININSAFERLGSLIMKKA</sequence>
<evidence type="ECO:0000256" key="10">
    <source>
        <dbReference type="ARBA" id="ARBA00023289"/>
    </source>
</evidence>
<dbReference type="InParanoid" id="A0A2P6NWA2"/>
<evidence type="ECO:0000256" key="5">
    <source>
        <dbReference type="ARBA" id="ARBA00022741"/>
    </source>
</evidence>
<evidence type="ECO:0000256" key="8">
    <source>
        <dbReference type="ARBA" id="ARBA00023136"/>
    </source>
</evidence>
<dbReference type="InterPro" id="IPR027417">
    <property type="entry name" value="P-loop_NTPase"/>
</dbReference>
<dbReference type="Proteomes" id="UP000241769">
    <property type="component" value="Unassembled WGS sequence"/>
</dbReference>
<dbReference type="EMBL" id="MDYQ01000012">
    <property type="protein sequence ID" value="PRP88244.1"/>
    <property type="molecule type" value="Genomic_DNA"/>
</dbReference>
<dbReference type="PROSITE" id="PS51420">
    <property type="entry name" value="RHO"/>
    <property type="match status" value="1"/>
</dbReference>
<dbReference type="InterPro" id="IPR001806">
    <property type="entry name" value="Small_GTPase"/>
</dbReference>
<dbReference type="SMART" id="SM00173">
    <property type="entry name" value="RAS"/>
    <property type="match status" value="1"/>
</dbReference>